<dbReference type="Proteomes" id="UP000664698">
    <property type="component" value="Unassembled WGS sequence"/>
</dbReference>
<gene>
    <name evidence="2" type="ORF">J0A67_02260</name>
</gene>
<dbReference type="PROSITE" id="PS51257">
    <property type="entry name" value="PROKAR_LIPOPROTEIN"/>
    <property type="match status" value="1"/>
</dbReference>
<keyword evidence="1" id="KW-0472">Membrane</keyword>
<name>A0ABS3BK55_9BACT</name>
<protein>
    <submittedName>
        <fullName evidence="2">Ig-like domain-containing protein</fullName>
    </submittedName>
</protein>
<evidence type="ECO:0000256" key="1">
    <source>
        <dbReference type="SAM" id="Phobius"/>
    </source>
</evidence>
<proteinExistence type="predicted"/>
<reference evidence="2 3" key="1">
    <citation type="submission" date="2021-03" db="EMBL/GenBank/DDBJ databases">
        <title>novel species isolated from a fishpond in China.</title>
        <authorList>
            <person name="Lu H."/>
            <person name="Cai Z."/>
        </authorList>
    </citation>
    <scope>NUCLEOTIDE SEQUENCE [LARGE SCALE GENOMIC DNA]</scope>
    <source>
        <strain evidence="2 3">JCM 31546</strain>
    </source>
</reference>
<organism evidence="2 3">
    <name type="scientific">Algoriphagus aestuariicola</name>
    <dbReference type="NCBI Taxonomy" id="1852016"/>
    <lineage>
        <taxon>Bacteria</taxon>
        <taxon>Pseudomonadati</taxon>
        <taxon>Bacteroidota</taxon>
        <taxon>Cytophagia</taxon>
        <taxon>Cytophagales</taxon>
        <taxon>Cyclobacteriaceae</taxon>
        <taxon>Algoriphagus</taxon>
    </lineage>
</organism>
<keyword evidence="1" id="KW-1133">Transmembrane helix</keyword>
<feature type="transmembrane region" description="Helical" evidence="1">
    <location>
        <begin position="7"/>
        <end position="25"/>
    </location>
</feature>
<sequence length="368" mass="41403">MAFKLISIRLFFANSLIFFGIFLSLSCTKEPQDEISILWEDERALGLILPSGLVENPEQAYFTIHLSGNSDNPPILGDLIQSESGFLFTPLIPLTRGQTYEVRYEGASIGQISIPQLSEEGAKLEVMEIYPTQNLLPENLLKFFVKFSKPMREGKSSTNVFLLDSNKDTLEGAFLDLQPELWNEDQTLLTLWLDPGRIKRDLIPNLEMGAPLTKGESYNLVISARWKGKNGGELGQSFSKKFTASARDSISPEPDSWVMDIPKADTNAALTLDFLEALDFSLLTNVFTIKNAAGRAIQGNWKIGIEEKSIQFIPKDPWSRGQYVIEIESRLEDLAGNNLNRLFETDLLNRSESDLPSDIKRLEFEIKD</sequence>
<accession>A0ABS3BK55</accession>
<dbReference type="RefSeq" id="WP_206567648.1">
    <property type="nucleotide sequence ID" value="NZ_JAFKCW010000001.1"/>
</dbReference>
<evidence type="ECO:0000313" key="2">
    <source>
        <dbReference type="EMBL" id="MBN7799661.1"/>
    </source>
</evidence>
<comment type="caution">
    <text evidence="2">The sequence shown here is derived from an EMBL/GenBank/DDBJ whole genome shotgun (WGS) entry which is preliminary data.</text>
</comment>
<keyword evidence="1" id="KW-0812">Transmembrane</keyword>
<keyword evidence="3" id="KW-1185">Reference proteome</keyword>
<evidence type="ECO:0000313" key="3">
    <source>
        <dbReference type="Proteomes" id="UP000664698"/>
    </source>
</evidence>
<dbReference type="EMBL" id="JAFKCW010000001">
    <property type="protein sequence ID" value="MBN7799661.1"/>
    <property type="molecule type" value="Genomic_DNA"/>
</dbReference>